<sequence length="306" mass="34686">MKKKLLEILLSLAILWAATSTFLYVQLKNNPRVVAVTTGLNSPSSPENFQLGEMEKITFLRQYLERYFNYDSNNFWQTQASLSFLMAPELRDRRLEEVRRLREKIQQKNLIQKAQLISLSSKGPNSFEALITQQLIEGQNKTSDLNITIQMELSTTERTLENPWGLVVKHMEILAPTTDAAPFNSHLKIIAKNPLIITFPCAIQNIENSNEADVKTKITTFNVSEIQITTAKGLSAPVTMKALCKDSEFSFELSAVDKQQDLFKAFPLESGTARKKDLPTSTQPKVRKKDIYEEAVERALRSKGSN</sequence>
<comment type="caution">
    <text evidence="1">The sequence shown here is derived from an EMBL/GenBank/DDBJ whole genome shotgun (WGS) entry which is preliminary data.</text>
</comment>
<dbReference type="EMBL" id="JANRMI010000004">
    <property type="protein sequence ID" value="MDG0817792.1"/>
    <property type="molecule type" value="Genomic_DNA"/>
</dbReference>
<evidence type="ECO:0000313" key="2">
    <source>
        <dbReference type="Proteomes" id="UP001152321"/>
    </source>
</evidence>
<evidence type="ECO:0000313" key="1">
    <source>
        <dbReference type="EMBL" id="MDG0817792.1"/>
    </source>
</evidence>
<proteinExistence type="predicted"/>
<keyword evidence="2" id="KW-1185">Reference proteome</keyword>
<reference evidence="1" key="1">
    <citation type="submission" date="2022-08" db="EMBL/GenBank/DDBJ databases">
        <title>Novel Bdellovibrio Species Isolated from Svalbard: Designation Bdellovibrio svalbardensis.</title>
        <authorList>
            <person name="Mitchell R.J."/>
            <person name="Choi S.Y."/>
        </authorList>
    </citation>
    <scope>NUCLEOTIDE SEQUENCE</scope>
    <source>
        <strain evidence="1">PAP01</strain>
    </source>
</reference>
<protein>
    <submittedName>
        <fullName evidence="1">Uncharacterized protein</fullName>
    </submittedName>
</protein>
<dbReference type="RefSeq" id="WP_277579263.1">
    <property type="nucleotide sequence ID" value="NZ_JANRMI010000004.1"/>
</dbReference>
<accession>A0ABT6DLN2</accession>
<organism evidence="1 2">
    <name type="scientific">Bdellovibrio svalbardensis</name>
    <dbReference type="NCBI Taxonomy" id="2972972"/>
    <lineage>
        <taxon>Bacteria</taxon>
        <taxon>Pseudomonadati</taxon>
        <taxon>Bdellovibrionota</taxon>
        <taxon>Bdellovibrionia</taxon>
        <taxon>Bdellovibrionales</taxon>
        <taxon>Pseudobdellovibrionaceae</taxon>
        <taxon>Bdellovibrio</taxon>
    </lineage>
</organism>
<name>A0ABT6DLN2_9BACT</name>
<gene>
    <name evidence="1" type="ORF">NWE73_15530</name>
</gene>
<dbReference type="Proteomes" id="UP001152321">
    <property type="component" value="Unassembled WGS sequence"/>
</dbReference>